<protein>
    <submittedName>
        <fullName evidence="1">TIGR04282 family arsenosugar biosynthesis glycosyltransferase</fullName>
    </submittedName>
</protein>
<accession>A0ABP3XWZ4</accession>
<dbReference type="InterPro" id="IPR018641">
    <property type="entry name" value="Trfase_1_rSAM/seldom-assoc"/>
</dbReference>
<keyword evidence="2" id="KW-1185">Reference proteome</keyword>
<dbReference type="SUPFAM" id="SSF53448">
    <property type="entry name" value="Nucleotide-diphospho-sugar transferases"/>
    <property type="match status" value="1"/>
</dbReference>
<comment type="caution">
    <text evidence="1">The sequence shown here is derived from an EMBL/GenBank/DDBJ whole genome shotgun (WGS) entry which is preliminary data.</text>
</comment>
<dbReference type="Gene3D" id="3.90.550.10">
    <property type="entry name" value="Spore Coat Polysaccharide Biosynthesis Protein SpsA, Chain A"/>
    <property type="match status" value="1"/>
</dbReference>
<name>A0ABP3XWZ4_9FLAO</name>
<dbReference type="Pfam" id="PF09837">
    <property type="entry name" value="DUF2064"/>
    <property type="match status" value="1"/>
</dbReference>
<dbReference type="EMBL" id="BAAAFG010000015">
    <property type="protein sequence ID" value="GAA0872970.1"/>
    <property type="molecule type" value="Genomic_DNA"/>
</dbReference>
<organism evidence="1 2">
    <name type="scientific">Gangjinia marincola</name>
    <dbReference type="NCBI Taxonomy" id="578463"/>
    <lineage>
        <taxon>Bacteria</taxon>
        <taxon>Pseudomonadati</taxon>
        <taxon>Bacteroidota</taxon>
        <taxon>Flavobacteriia</taxon>
        <taxon>Flavobacteriales</taxon>
        <taxon>Flavobacteriaceae</taxon>
        <taxon>Gangjinia</taxon>
    </lineage>
</organism>
<evidence type="ECO:0000313" key="2">
    <source>
        <dbReference type="Proteomes" id="UP001500507"/>
    </source>
</evidence>
<evidence type="ECO:0000313" key="1">
    <source>
        <dbReference type="EMBL" id="GAA0872970.1"/>
    </source>
</evidence>
<reference evidence="2" key="1">
    <citation type="journal article" date="2019" name="Int. J. Syst. Evol. Microbiol.">
        <title>The Global Catalogue of Microorganisms (GCM) 10K type strain sequencing project: providing services to taxonomists for standard genome sequencing and annotation.</title>
        <authorList>
            <consortium name="The Broad Institute Genomics Platform"/>
            <consortium name="The Broad Institute Genome Sequencing Center for Infectious Disease"/>
            <person name="Wu L."/>
            <person name="Ma J."/>
        </authorList>
    </citation>
    <scope>NUCLEOTIDE SEQUENCE [LARGE SCALE GENOMIC DNA]</scope>
    <source>
        <strain evidence="2">JCM 16082</strain>
    </source>
</reference>
<dbReference type="Proteomes" id="UP001500507">
    <property type="component" value="Unassembled WGS sequence"/>
</dbReference>
<dbReference type="PANTHER" id="PTHR36529">
    <property type="entry name" value="SLL1095 PROTEIN"/>
    <property type="match status" value="1"/>
</dbReference>
<dbReference type="PANTHER" id="PTHR36529:SF1">
    <property type="entry name" value="GLYCOSYLTRANSFERASE"/>
    <property type="match status" value="1"/>
</dbReference>
<sequence>MNSKKRLLLIFTRNPILGECKTRLAKKIGDEKALEVYTTLLDHTVAVTKPLEVTKKVYYSKDIIKNDRWDEDIFSKKKQQGANLGDRMKSAFKEGFEEGFKEIIIIGSDMHDLSTQDLSDAFGELANSNVVIGPAEDGGYYLLGMKSLYKQVFEDKDWGDSTVLKDTLYDLNSLDVALLSQKNDIDTYEDLQGIEEFSTFITKS</sequence>
<gene>
    <name evidence="1" type="ORF">GCM10009117_21170</name>
</gene>
<dbReference type="InterPro" id="IPR029044">
    <property type="entry name" value="Nucleotide-diphossugar_trans"/>
</dbReference>
<dbReference type="RefSeq" id="WP_343767271.1">
    <property type="nucleotide sequence ID" value="NZ_BAAAFG010000015.1"/>
</dbReference>
<proteinExistence type="predicted"/>
<dbReference type="NCBIfam" id="TIGR04282">
    <property type="entry name" value="glyco_like_cofC"/>
    <property type="match status" value="1"/>
</dbReference>